<proteinExistence type="predicted"/>
<reference evidence="1" key="1">
    <citation type="journal article" date="2014" name="Front. Microbiol.">
        <title>High frequency of phylogenetically diverse reductive dehalogenase-homologous genes in deep subseafloor sedimentary metagenomes.</title>
        <authorList>
            <person name="Kawai M."/>
            <person name="Futagami T."/>
            <person name="Toyoda A."/>
            <person name="Takaki Y."/>
            <person name="Nishi S."/>
            <person name="Hori S."/>
            <person name="Arai W."/>
            <person name="Tsubouchi T."/>
            <person name="Morono Y."/>
            <person name="Uchiyama I."/>
            <person name="Ito T."/>
            <person name="Fujiyama A."/>
            <person name="Inagaki F."/>
            <person name="Takami H."/>
        </authorList>
    </citation>
    <scope>NUCLEOTIDE SEQUENCE</scope>
    <source>
        <strain evidence="1">Expedition CK06-06</strain>
    </source>
</reference>
<feature type="non-terminal residue" evidence="1">
    <location>
        <position position="1"/>
    </location>
</feature>
<dbReference type="InterPro" id="IPR015854">
    <property type="entry name" value="ABC_transpr_LolD-like"/>
</dbReference>
<accession>X1I9B5</accession>
<comment type="caution">
    <text evidence="1">The sequence shown here is derived from an EMBL/GenBank/DDBJ whole genome shotgun (WGS) entry which is preliminary data.</text>
</comment>
<dbReference type="Gene3D" id="3.40.50.300">
    <property type="entry name" value="P-loop containing nucleotide triphosphate hydrolases"/>
    <property type="match status" value="1"/>
</dbReference>
<dbReference type="CDD" id="cd00267">
    <property type="entry name" value="ABC_ATPase"/>
    <property type="match status" value="1"/>
</dbReference>
<name>X1I9B5_9ZZZZ</name>
<evidence type="ECO:0008006" key="2">
    <source>
        <dbReference type="Google" id="ProtNLM"/>
    </source>
</evidence>
<protein>
    <recommendedName>
        <fullName evidence="2">AAA+ ATPase domain-containing protein</fullName>
    </recommendedName>
</protein>
<dbReference type="InterPro" id="IPR027417">
    <property type="entry name" value="P-loop_NTPase"/>
</dbReference>
<dbReference type="EMBL" id="BARU01030329">
    <property type="protein sequence ID" value="GAH62694.1"/>
    <property type="molecule type" value="Genomic_DNA"/>
</dbReference>
<gene>
    <name evidence="1" type="ORF">S03H2_48143</name>
</gene>
<evidence type="ECO:0000313" key="1">
    <source>
        <dbReference type="EMBL" id="GAH62694.1"/>
    </source>
</evidence>
<organism evidence="1">
    <name type="scientific">marine sediment metagenome</name>
    <dbReference type="NCBI Taxonomy" id="412755"/>
    <lineage>
        <taxon>unclassified sequences</taxon>
        <taxon>metagenomes</taxon>
        <taxon>ecological metagenomes</taxon>
    </lineage>
</organism>
<dbReference type="AlphaFoldDB" id="X1I9B5"/>
<dbReference type="GO" id="GO:0005886">
    <property type="term" value="C:plasma membrane"/>
    <property type="evidence" value="ECO:0007669"/>
    <property type="project" value="TreeGrafter"/>
</dbReference>
<sequence length="165" mass="18276">DIIYITGPSGAGKSVLLRELEKSIPASDKVNLNNTKLPTNKTLIDCIKGDFLRGLKLLSTAGLNDVFTVLNQPANLSDGQKYRFRLAMALAAGKKFVFADEFCSELDRITAAVVAYNIHKFAKRARMTFILAGSHEDMLLDLAPDVLVVKELFGQTQVIYKQRTR</sequence>
<dbReference type="GO" id="GO:0022857">
    <property type="term" value="F:transmembrane transporter activity"/>
    <property type="evidence" value="ECO:0007669"/>
    <property type="project" value="TreeGrafter"/>
</dbReference>
<dbReference type="PANTHER" id="PTHR24220">
    <property type="entry name" value="IMPORT ATP-BINDING PROTEIN"/>
    <property type="match status" value="1"/>
</dbReference>
<dbReference type="SUPFAM" id="SSF52540">
    <property type="entry name" value="P-loop containing nucleoside triphosphate hydrolases"/>
    <property type="match status" value="1"/>
</dbReference>